<dbReference type="EMBL" id="CP103423">
    <property type="protein sequence ID" value="UWD34125.1"/>
    <property type="molecule type" value="Genomic_DNA"/>
</dbReference>
<evidence type="ECO:0000313" key="1">
    <source>
        <dbReference type="EMBL" id="UWD34125.1"/>
    </source>
</evidence>
<name>A0ABY5TU65_9BACT</name>
<dbReference type="NCBIfam" id="NF045960">
    <property type="entry name" value="MHO_1580_fam"/>
    <property type="match status" value="1"/>
</dbReference>
<dbReference type="Proteomes" id="UP001058364">
    <property type="component" value="Chromosome"/>
</dbReference>
<protein>
    <submittedName>
        <fullName evidence="1">Uncharacterized protein</fullName>
    </submittedName>
</protein>
<reference evidence="1" key="1">
    <citation type="submission" date="2022-08" db="EMBL/GenBank/DDBJ databases">
        <title>Complete genome sequence of Mycoplasma molare type strain H 542.</title>
        <authorList>
            <person name="Spergser J."/>
        </authorList>
    </citation>
    <scope>NUCLEOTIDE SEQUENCE</scope>
    <source>
        <strain evidence="1">H 542</strain>
    </source>
</reference>
<gene>
    <name evidence="1" type="ORF">NX772_03490</name>
</gene>
<dbReference type="RefSeq" id="WP_027123423.1">
    <property type="nucleotide sequence ID" value="NZ_CP103423.1"/>
</dbReference>
<accession>A0ABY5TU65</accession>
<proteinExistence type="predicted"/>
<organism evidence="1 2">
    <name type="scientific">Mesomycoplasma molare</name>
    <dbReference type="NCBI Taxonomy" id="171288"/>
    <lineage>
        <taxon>Bacteria</taxon>
        <taxon>Bacillati</taxon>
        <taxon>Mycoplasmatota</taxon>
        <taxon>Mycoplasmoidales</taxon>
        <taxon>Metamycoplasmataceae</taxon>
        <taxon>Mesomycoplasma</taxon>
    </lineage>
</organism>
<evidence type="ECO:0000313" key="2">
    <source>
        <dbReference type="Proteomes" id="UP001058364"/>
    </source>
</evidence>
<sequence length="378" mass="45011">MDNIVNIQELEKESQVISIIDIEKKKIVDKTNNSNERHFIEIKRNIKDDTFSIKKIYFSREARKVNFKIQINNTPIDFFVGKKIKKESFEEFIIPFLELEKYKFSNLKSMSLISEEEIKENERKSLIVSQIKVNKKDLVQKEFFINDFINFKTIKAIKLSSFINNINDKFQNKYDNYIFNNIIFYPQKMLLGQHNEVLFKIVSFNEEYNKELLDRDLSLLPKTVSNLPISNGEKLNLYFEKNVEDEFILGKKVVGKIKIADETYYDFQKKETIKGANENSKKGFIVPYNYSGELFPKIDLDINNDYKNITLAFKQKIKYKYLDKNNGRIKFNITSYKEPRISESDHYFIKNKQFKYLLEANLTIEGLKNLYKRNEEDD</sequence>
<keyword evidence="2" id="KW-1185">Reference proteome</keyword>